<name>A0A6J6TES3_9ZZZZ</name>
<organism evidence="3">
    <name type="scientific">freshwater metagenome</name>
    <dbReference type="NCBI Taxonomy" id="449393"/>
    <lineage>
        <taxon>unclassified sequences</taxon>
        <taxon>metagenomes</taxon>
        <taxon>ecological metagenomes</taxon>
    </lineage>
</organism>
<proteinExistence type="predicted"/>
<evidence type="ECO:0000313" key="4">
    <source>
        <dbReference type="EMBL" id="CAB4831501.1"/>
    </source>
</evidence>
<evidence type="ECO:0000313" key="6">
    <source>
        <dbReference type="EMBL" id="CAB4909148.1"/>
    </source>
</evidence>
<reference evidence="3" key="1">
    <citation type="submission" date="2020-05" db="EMBL/GenBank/DDBJ databases">
        <authorList>
            <person name="Chiriac C."/>
            <person name="Salcher M."/>
            <person name="Ghai R."/>
            <person name="Kavagutti S V."/>
        </authorList>
    </citation>
    <scope>NUCLEOTIDE SEQUENCE</scope>
</reference>
<dbReference type="PANTHER" id="PTHR33171">
    <property type="entry name" value="LAR_N DOMAIN-CONTAINING PROTEIN"/>
    <property type="match status" value="1"/>
</dbReference>
<dbReference type="AlphaFoldDB" id="A0A6J6TES3"/>
<evidence type="ECO:0000313" key="5">
    <source>
        <dbReference type="EMBL" id="CAB4849363.1"/>
    </source>
</evidence>
<dbReference type="Gene3D" id="3.40.50.11440">
    <property type="match status" value="1"/>
</dbReference>
<dbReference type="InterPro" id="IPR048068">
    <property type="entry name" value="LarA-like"/>
</dbReference>
<gene>
    <name evidence="3" type="ORF">UFOPK2656_03228</name>
    <name evidence="4" type="ORF">UFOPK3099_02135</name>
    <name evidence="5" type="ORF">UFOPK3267_00907</name>
    <name evidence="6" type="ORF">UFOPK3651_00034</name>
    <name evidence="7" type="ORF">UFOPK3931_00931</name>
    <name evidence="2" type="ORF">UFOPK4189_02508</name>
</gene>
<dbReference type="Pfam" id="PF09861">
    <property type="entry name" value="Lar_N"/>
    <property type="match status" value="1"/>
</dbReference>
<feature type="domain" description="LarA-like N-terminal" evidence="1">
    <location>
        <begin position="29"/>
        <end position="227"/>
    </location>
</feature>
<dbReference type="EMBL" id="CAEZYF010000033">
    <property type="protein sequence ID" value="CAB4745962.1"/>
    <property type="molecule type" value="Genomic_DNA"/>
</dbReference>
<dbReference type="GO" id="GO:0050043">
    <property type="term" value="F:lactate racemase activity"/>
    <property type="evidence" value="ECO:0007669"/>
    <property type="project" value="InterPro"/>
</dbReference>
<dbReference type="EMBL" id="CAFBMT010000001">
    <property type="protein sequence ID" value="CAB4909148.1"/>
    <property type="molecule type" value="Genomic_DNA"/>
</dbReference>
<dbReference type="EMBL" id="CAFBIY010000037">
    <property type="protein sequence ID" value="CAB4849363.1"/>
    <property type="molecule type" value="Genomic_DNA"/>
</dbReference>
<sequence length="529" mass="59836">MPRPGFVLDVDRSTPPILFWRGEGFSLEKLPAGRSRVIYPPEPLDAIKDVDGAIRHALLNPIDQDPLPTLLFPGMKLTIAFDDVSLPLPKMERPDNRQRVIEAVLDLVAEAGVEDVHLIAALGLHRRMHEYELRHALGDRVYDAFHGRGMLYQHDAEDHDNLEVIGTTDHGEVLEINKRAAESDLVIYVNINSVAMDGGWKSITTGLASYRCLSFHHNPETLENTRSLMGHRHHSALHTSVWRLGKVLKDHGPKIFQIETTLNTDMFPKPFGFINKREWEWTAKDRATFLGTTKALKRTPIKLARKIFHGMEGPHQMTSVQAGETEAVHKLTLEHVYKQQLVEVQGQTDILTLGIPFVSPYNPDGVMNPVLVMCMGLGYLFNMYRNKPLVREGGVIIMTHPTYRDFNPVHHPSYIDFFEQVLTDTTNPAEMSRKWEKQYAEDEWYKHLYRTGNAYHGVHPFYAWYWGAHGLQHAGKVIIVGGDAPTVRRLGFTPASTMDDAFEIASDVVGRNATITHLHVPALLVADVQ</sequence>
<dbReference type="EMBL" id="CAFAAV010000194">
    <property type="protein sequence ID" value="CAB4831501.1"/>
    <property type="molecule type" value="Genomic_DNA"/>
</dbReference>
<dbReference type="InterPro" id="IPR018657">
    <property type="entry name" value="LarA-like_N"/>
</dbReference>
<dbReference type="InterPro" id="IPR043166">
    <property type="entry name" value="LarA-like_C"/>
</dbReference>
<evidence type="ECO:0000313" key="3">
    <source>
        <dbReference type="EMBL" id="CAB4745962.1"/>
    </source>
</evidence>
<accession>A0A6J6TES3</accession>
<dbReference type="Gene3D" id="3.90.226.30">
    <property type="match status" value="1"/>
</dbReference>
<evidence type="ECO:0000259" key="1">
    <source>
        <dbReference type="Pfam" id="PF09861"/>
    </source>
</evidence>
<evidence type="ECO:0000313" key="7">
    <source>
        <dbReference type="EMBL" id="CAB4983124.1"/>
    </source>
</evidence>
<dbReference type="EMBL" id="CAFBOL010000017">
    <property type="protein sequence ID" value="CAB4983124.1"/>
    <property type="molecule type" value="Genomic_DNA"/>
</dbReference>
<evidence type="ECO:0000313" key="2">
    <source>
        <dbReference type="EMBL" id="CAB4364749.1"/>
    </source>
</evidence>
<dbReference type="EMBL" id="CAESGF010000018">
    <property type="protein sequence ID" value="CAB4364749.1"/>
    <property type="molecule type" value="Genomic_DNA"/>
</dbReference>
<protein>
    <submittedName>
        <fullName evidence="3">Unannotated protein</fullName>
    </submittedName>
</protein>
<dbReference type="PANTHER" id="PTHR33171:SF17">
    <property type="entry name" value="LARA-LIKE N-TERMINAL DOMAIN-CONTAINING PROTEIN"/>
    <property type="match status" value="1"/>
</dbReference>